<evidence type="ECO:0000256" key="4">
    <source>
        <dbReference type="ARBA" id="ARBA00022500"/>
    </source>
</evidence>
<dbReference type="SMART" id="SM00283">
    <property type="entry name" value="MA"/>
    <property type="match status" value="1"/>
</dbReference>
<reference evidence="15 16" key="1">
    <citation type="submission" date="2019-09" db="EMBL/GenBank/DDBJ databases">
        <authorList>
            <person name="Chandra G."/>
            <person name="Truman W A."/>
        </authorList>
    </citation>
    <scope>NUCLEOTIDE SEQUENCE [LARGE SCALE GENOMIC DNA]</scope>
    <source>
        <strain evidence="15">PS673</strain>
    </source>
</reference>
<organism evidence="15 16">
    <name type="scientific">Pseudomonas fluorescens</name>
    <dbReference type="NCBI Taxonomy" id="294"/>
    <lineage>
        <taxon>Bacteria</taxon>
        <taxon>Pseudomonadati</taxon>
        <taxon>Pseudomonadota</taxon>
        <taxon>Gammaproteobacteria</taxon>
        <taxon>Pseudomonadales</taxon>
        <taxon>Pseudomonadaceae</taxon>
        <taxon>Pseudomonas</taxon>
    </lineage>
</organism>
<dbReference type="EMBL" id="CABVHB010000041">
    <property type="protein sequence ID" value="VVN19286.1"/>
    <property type="molecule type" value="Genomic_DNA"/>
</dbReference>
<evidence type="ECO:0000256" key="7">
    <source>
        <dbReference type="ARBA" id="ARBA00023136"/>
    </source>
</evidence>
<dbReference type="PROSITE" id="PS50885">
    <property type="entry name" value="HAMP"/>
    <property type="match status" value="1"/>
</dbReference>
<evidence type="ECO:0000256" key="2">
    <source>
        <dbReference type="ARBA" id="ARBA00022475"/>
    </source>
</evidence>
<evidence type="ECO:0000259" key="14">
    <source>
        <dbReference type="PROSITE" id="PS50885"/>
    </source>
</evidence>
<gene>
    <name evidence="15" type="primary">mcpU_4</name>
    <name evidence="15" type="ORF">PS673_04210</name>
</gene>
<feature type="transmembrane region" description="Helical" evidence="12">
    <location>
        <begin position="12"/>
        <end position="32"/>
    </location>
</feature>
<dbReference type="CDD" id="cd11386">
    <property type="entry name" value="MCP_signal"/>
    <property type="match status" value="1"/>
</dbReference>
<dbReference type="PANTHER" id="PTHR32089">
    <property type="entry name" value="METHYL-ACCEPTING CHEMOTAXIS PROTEIN MCPB"/>
    <property type="match status" value="1"/>
</dbReference>
<feature type="transmembrane region" description="Helical" evidence="12">
    <location>
        <begin position="361"/>
        <end position="380"/>
    </location>
</feature>
<dbReference type="Proteomes" id="UP000344274">
    <property type="component" value="Unassembled WGS sequence"/>
</dbReference>
<dbReference type="CDD" id="cd12913">
    <property type="entry name" value="PDC1_MCP_like"/>
    <property type="match status" value="1"/>
</dbReference>
<dbReference type="SUPFAM" id="SSF58104">
    <property type="entry name" value="Methyl-accepting chemotaxis protein (MCP) signaling domain"/>
    <property type="match status" value="1"/>
</dbReference>
<keyword evidence="7 12" id="KW-0472">Membrane</keyword>
<keyword evidence="2" id="KW-1003">Cell membrane</keyword>
<keyword evidence="4" id="KW-0145">Chemotaxis</keyword>
<evidence type="ECO:0000256" key="3">
    <source>
        <dbReference type="ARBA" id="ARBA00022481"/>
    </source>
</evidence>
<comment type="similarity">
    <text evidence="9">Belongs to the methyl-accepting chemotaxis (MCP) protein family.</text>
</comment>
<evidence type="ECO:0000259" key="13">
    <source>
        <dbReference type="PROSITE" id="PS50111"/>
    </source>
</evidence>
<keyword evidence="11" id="KW-0175">Coiled coil</keyword>
<dbReference type="Gene3D" id="3.30.450.20">
    <property type="entry name" value="PAS domain"/>
    <property type="match status" value="1"/>
</dbReference>
<evidence type="ECO:0000256" key="12">
    <source>
        <dbReference type="SAM" id="Phobius"/>
    </source>
</evidence>
<dbReference type="InterPro" id="IPR003660">
    <property type="entry name" value="HAMP_dom"/>
</dbReference>
<dbReference type="PROSITE" id="PS50111">
    <property type="entry name" value="CHEMOTAXIS_TRANSDUC_2"/>
    <property type="match status" value="1"/>
</dbReference>
<feature type="domain" description="Methyl-accepting transducer" evidence="13">
    <location>
        <begin position="440"/>
        <end position="676"/>
    </location>
</feature>
<dbReference type="InterPro" id="IPR004089">
    <property type="entry name" value="MCPsignal_dom"/>
</dbReference>
<dbReference type="Pfam" id="PF22673">
    <property type="entry name" value="MCP-like_PDC_1"/>
    <property type="match status" value="1"/>
</dbReference>
<feature type="coiled-coil region" evidence="11">
    <location>
        <begin position="511"/>
        <end position="538"/>
    </location>
</feature>
<dbReference type="FunFam" id="1.10.287.950:FF:000001">
    <property type="entry name" value="Methyl-accepting chemotaxis sensory transducer"/>
    <property type="match status" value="1"/>
</dbReference>
<dbReference type="Gene3D" id="1.10.287.950">
    <property type="entry name" value="Methyl-accepting chemotaxis protein"/>
    <property type="match status" value="1"/>
</dbReference>
<evidence type="ECO:0000256" key="9">
    <source>
        <dbReference type="ARBA" id="ARBA00029447"/>
    </source>
</evidence>
<keyword evidence="3" id="KW-0488">Methylation</keyword>
<protein>
    <submittedName>
        <fullName evidence="15">Methyl-accepting chemotaxis protein McpU</fullName>
    </submittedName>
</protein>
<evidence type="ECO:0000256" key="1">
    <source>
        <dbReference type="ARBA" id="ARBA00004651"/>
    </source>
</evidence>
<dbReference type="AlphaFoldDB" id="A0A5E6VY89"/>
<dbReference type="CDD" id="cd06225">
    <property type="entry name" value="HAMP"/>
    <property type="match status" value="1"/>
</dbReference>
<accession>A0A5E6VY89</accession>
<sequence>MFDSLSIRLKIVLLSGLCLLGVVALIVGMNIYQTNQNDDLVSDSSSRMLTASVQDLLQAKAAEQAVRVQKTFGETLTVVTALADQIQDMRNLAAKRSLEPGVLREELNQSLKTAFERNSKVLGIWLAFEPNGLDGKDSEFVNDAARQSNEIGRFATYWSRAGGESLNTIMVEEDMTKTTLNLSGTPYNVWYTCPRDSKRICLLDPYADTVGNKEMLMTTISVPLLVDGKSIGVVGIDIALDALQAAAIDSQRDLFNSAGHMLIVSGTGVLAAYSVDAGKVGKNIGDTLGGDGKDILQLLASGAPKILQQGDLIRAVYPVSPIADAKAWAVVIDLPRQVLLADSVKLQAVLDDAQQSGTIKALSVAVIAGVIGLLLMWLTASGVTRPINSVADMLKAIASGDGDLTQRLHYSKKDELGELVSWFNRFLDKLQPTIAQIKQSITDARGTADQSSEIARQTSEGMQVQFREIDQVATASNEMSATAHDVANSASNAANAAKGADQSARDGMQIIERSTRDINQLAEEVSKAVTEVEALAVNSEQIGSVLEVIRSIAEQTNLLALNAAIEAARAGESGRGFAVVADEVRNLAKRTQDSVEEIRLVIERIQSGTRGVVATMHSSQTQAHSNAGQIQQAVQALGKISDAVTVISDMNLQIASAAEQQSAVAEEVNRNVSAIRTVTETLTGQATESAQISSQLNSLTTHQMKLMDQFRV</sequence>
<evidence type="ECO:0000256" key="6">
    <source>
        <dbReference type="ARBA" id="ARBA00022989"/>
    </source>
</evidence>
<keyword evidence="6 12" id="KW-1133">Transmembrane helix</keyword>
<feature type="domain" description="HAMP" evidence="14">
    <location>
        <begin position="381"/>
        <end position="435"/>
    </location>
</feature>
<evidence type="ECO:0000313" key="15">
    <source>
        <dbReference type="EMBL" id="VVN19286.1"/>
    </source>
</evidence>
<evidence type="ECO:0000256" key="10">
    <source>
        <dbReference type="PROSITE-ProRule" id="PRU00284"/>
    </source>
</evidence>
<dbReference type="Pfam" id="PF00672">
    <property type="entry name" value="HAMP"/>
    <property type="match status" value="1"/>
</dbReference>
<evidence type="ECO:0000256" key="5">
    <source>
        <dbReference type="ARBA" id="ARBA00022692"/>
    </source>
</evidence>
<name>A0A5E6VY89_PSEFL</name>
<proteinExistence type="inferred from homology"/>
<evidence type="ECO:0000313" key="16">
    <source>
        <dbReference type="Proteomes" id="UP000344274"/>
    </source>
</evidence>
<comment type="subcellular location">
    <subcellularLocation>
        <location evidence="1">Cell membrane</location>
        <topology evidence="1">Multi-pass membrane protein</topology>
    </subcellularLocation>
</comment>
<dbReference type="Pfam" id="PF00015">
    <property type="entry name" value="MCPsignal"/>
    <property type="match status" value="1"/>
</dbReference>
<keyword evidence="8 10" id="KW-0807">Transducer</keyword>
<dbReference type="GO" id="GO:0007165">
    <property type="term" value="P:signal transduction"/>
    <property type="evidence" value="ECO:0007669"/>
    <property type="project" value="UniProtKB-KW"/>
</dbReference>
<dbReference type="GO" id="GO:0005886">
    <property type="term" value="C:plasma membrane"/>
    <property type="evidence" value="ECO:0007669"/>
    <property type="project" value="UniProtKB-SubCell"/>
</dbReference>
<evidence type="ECO:0000256" key="8">
    <source>
        <dbReference type="ARBA" id="ARBA00023224"/>
    </source>
</evidence>
<evidence type="ECO:0000256" key="11">
    <source>
        <dbReference type="SAM" id="Coils"/>
    </source>
</evidence>
<keyword evidence="5 12" id="KW-0812">Transmembrane</keyword>
<dbReference type="GO" id="GO:0006935">
    <property type="term" value="P:chemotaxis"/>
    <property type="evidence" value="ECO:0007669"/>
    <property type="project" value="UniProtKB-KW"/>
</dbReference>
<dbReference type="SMART" id="SM00304">
    <property type="entry name" value="HAMP"/>
    <property type="match status" value="1"/>
</dbReference>
<dbReference type="PANTHER" id="PTHR32089:SF120">
    <property type="entry name" value="METHYL-ACCEPTING CHEMOTAXIS PROTEIN TLPQ"/>
    <property type="match status" value="1"/>
</dbReference>